<reference evidence="4 5" key="1">
    <citation type="submission" date="2017-09" db="EMBL/GenBank/DDBJ databases">
        <authorList>
            <person name="Ehlers B."/>
            <person name="Leendertz F.H."/>
        </authorList>
    </citation>
    <scope>NUCLEOTIDE SEQUENCE [LARGE SCALE GENOMIC DNA]</scope>
    <source>
        <strain evidence="4 5">CGMCC 1.12662</strain>
    </source>
</reference>
<name>A0A285IR56_9RHOB</name>
<gene>
    <name evidence="3" type="ORF">CVM39_01530</name>
    <name evidence="4" type="ORF">SAMN06297129_1840</name>
</gene>
<evidence type="ECO:0000259" key="2">
    <source>
        <dbReference type="Pfam" id="PF25917"/>
    </source>
</evidence>
<proteinExistence type="predicted"/>
<feature type="coiled-coil region" evidence="1">
    <location>
        <begin position="119"/>
        <end position="164"/>
    </location>
</feature>
<dbReference type="PANTHER" id="PTHR30469">
    <property type="entry name" value="MULTIDRUG RESISTANCE PROTEIN MDTA"/>
    <property type="match status" value="1"/>
</dbReference>
<sequence length="492" mass="52915">MRFMTRSLMGLFLLSVTLGLLTYAGSLIYDAVEVRMNREPFMPRGREREFAVNVVEARAETIAPVLTVFGEVQSRRTLDIRAAASGQVVELAPEFVEGGQVREGQFLLRIDPAQAEAARDRAQADLADAEAEVRDANRAIGIARDTLAAAEDQAQLRVRALERQNTLMERGVGSAAAQEDAELAVSSARQAVLSARNALASAEARIDSADTALSRARIASQEAERDLADTVLRAGFDGTLSGVTLVQGRLVSANEALAELIDPAALEVSFRVSTPQYARLLDEDGRLRGLPVEVALEVFGTTLSAEGAITRDSAAVAEGQTGRLLLADLQEARGLKPGDFVTVRVQETPIPDLIRLPATALSAAETVLVIGEDNRLEELEAPLIRRQGDDVLVRAAALEGRDVVAQRTPLLGAGILVRAMRAPGAETGGAGAEVTPEAQMISLTPERRAELVEMVRANDRMPEEIRSRVLSQLENPEVPAQMIERIENRRGG</sequence>
<evidence type="ECO:0000313" key="4">
    <source>
        <dbReference type="EMBL" id="SNY50444.1"/>
    </source>
</evidence>
<dbReference type="InterPro" id="IPR058625">
    <property type="entry name" value="MdtA-like_BSH"/>
</dbReference>
<dbReference type="SUPFAM" id="SSF111369">
    <property type="entry name" value="HlyD-like secretion proteins"/>
    <property type="match status" value="1"/>
</dbReference>
<keyword evidence="6" id="KW-1185">Reference proteome</keyword>
<evidence type="ECO:0000313" key="3">
    <source>
        <dbReference type="EMBL" id="PJE31812.1"/>
    </source>
</evidence>
<dbReference type="Pfam" id="PF25917">
    <property type="entry name" value="BSH_RND"/>
    <property type="match status" value="1"/>
</dbReference>
<dbReference type="Gene3D" id="2.40.30.170">
    <property type="match status" value="1"/>
</dbReference>
<organism evidence="4 5">
    <name type="scientific">Pseudooceanicola antarcticus</name>
    <dbReference type="NCBI Taxonomy" id="1247613"/>
    <lineage>
        <taxon>Bacteria</taxon>
        <taxon>Pseudomonadati</taxon>
        <taxon>Pseudomonadota</taxon>
        <taxon>Alphaproteobacteria</taxon>
        <taxon>Rhodobacterales</taxon>
        <taxon>Paracoccaceae</taxon>
        <taxon>Pseudooceanicola</taxon>
    </lineage>
</organism>
<dbReference type="Gene3D" id="2.40.420.20">
    <property type="match status" value="1"/>
</dbReference>
<dbReference type="OrthoDB" id="7626141at2"/>
<dbReference type="RefSeq" id="WP_097145588.1">
    <property type="nucleotide sequence ID" value="NZ_OBEA01000003.1"/>
</dbReference>
<evidence type="ECO:0000313" key="5">
    <source>
        <dbReference type="Proteomes" id="UP000231655"/>
    </source>
</evidence>
<evidence type="ECO:0000256" key="1">
    <source>
        <dbReference type="SAM" id="Coils"/>
    </source>
</evidence>
<dbReference type="EMBL" id="OBEA01000003">
    <property type="protein sequence ID" value="SNY50444.1"/>
    <property type="molecule type" value="Genomic_DNA"/>
</dbReference>
<dbReference type="Gene3D" id="2.40.50.100">
    <property type="match status" value="1"/>
</dbReference>
<accession>A0A285IR56</accession>
<dbReference type="Proteomes" id="UP000231702">
    <property type="component" value="Unassembled WGS sequence"/>
</dbReference>
<dbReference type="GO" id="GO:0015562">
    <property type="term" value="F:efflux transmembrane transporter activity"/>
    <property type="evidence" value="ECO:0007669"/>
    <property type="project" value="TreeGrafter"/>
</dbReference>
<feature type="domain" description="Multidrug resistance protein MdtA-like barrel-sandwich hybrid" evidence="2">
    <location>
        <begin position="76"/>
        <end position="259"/>
    </location>
</feature>
<protein>
    <submittedName>
        <fullName evidence="3">Efflux transporter periplasmic adaptor subunit</fullName>
    </submittedName>
    <submittedName>
        <fullName evidence="4">Multidrug resistance efflux pump</fullName>
    </submittedName>
</protein>
<dbReference type="Gene3D" id="1.10.287.470">
    <property type="entry name" value="Helix hairpin bin"/>
    <property type="match status" value="1"/>
</dbReference>
<dbReference type="EMBL" id="PGTD01000007">
    <property type="protein sequence ID" value="PJE31812.1"/>
    <property type="molecule type" value="Genomic_DNA"/>
</dbReference>
<keyword evidence="1" id="KW-0175">Coiled coil</keyword>
<reference evidence="3 6" key="2">
    <citation type="journal article" date="2018" name="Int. J. Syst. Evol. Microbiol.">
        <title>Pseudooceanicola lipolyticus sp. nov., a marine alphaproteobacterium, reclassification of Oceanicola flagellatus as Pseudooceanicola flagellatus comb. nov. and emended description of the genus Pseudooceanicola.</title>
        <authorList>
            <person name="Huang M.-M."/>
            <person name="Guo L.-L."/>
            <person name="Wu Y.-H."/>
            <person name="Lai Q.-L."/>
            <person name="Shao Z.-Z."/>
            <person name="Wang C.-S."/>
            <person name="Wu M."/>
            <person name="Xu X.-W."/>
        </authorList>
    </citation>
    <scope>NUCLEOTIDE SEQUENCE [LARGE SCALE GENOMIC DNA]</scope>
    <source>
        <strain evidence="3 6">Ar-45</strain>
    </source>
</reference>
<dbReference type="GO" id="GO:1990281">
    <property type="term" value="C:efflux pump complex"/>
    <property type="evidence" value="ECO:0007669"/>
    <property type="project" value="TreeGrafter"/>
</dbReference>
<dbReference type="AlphaFoldDB" id="A0A285IR56"/>
<dbReference type="Proteomes" id="UP000231655">
    <property type="component" value="Unassembled WGS sequence"/>
</dbReference>
<evidence type="ECO:0000313" key="6">
    <source>
        <dbReference type="Proteomes" id="UP000231702"/>
    </source>
</evidence>